<keyword evidence="1" id="KW-1133">Transmembrane helix</keyword>
<dbReference type="EMBL" id="PEBV01000009">
    <property type="protein sequence ID" value="PTQ53875.1"/>
    <property type="molecule type" value="Genomic_DNA"/>
</dbReference>
<dbReference type="STRING" id="1484.SA87_03970"/>
<evidence type="ECO:0000313" key="2">
    <source>
        <dbReference type="EMBL" id="MBT9281776.1"/>
    </source>
</evidence>
<comment type="caution">
    <text evidence="3">The sequence shown here is derived from an EMBL/GenBank/DDBJ whole genome shotgun (WGS) entry which is preliminary data.</text>
</comment>
<protein>
    <submittedName>
        <fullName evidence="2 3">Sporulation protein</fullName>
    </submittedName>
</protein>
<accession>A0A179INY0</accession>
<organism evidence="3 5">
    <name type="scientific">Hydrogenibacillus schlegelii</name>
    <name type="common">Bacillus schlegelii</name>
    <dbReference type="NCBI Taxonomy" id="1484"/>
    <lineage>
        <taxon>Bacteria</taxon>
        <taxon>Bacillati</taxon>
        <taxon>Bacillota</taxon>
        <taxon>Bacilli</taxon>
        <taxon>Bacillales</taxon>
        <taxon>Bacillales Family X. Incertae Sedis</taxon>
        <taxon>Hydrogenibacillus</taxon>
    </lineage>
</organism>
<reference evidence="2" key="3">
    <citation type="journal article" date="2021" name="Microbiology">
        <title>Metagenomic Analysis of the Microbial Community in the Underground Coal Fire Area (Kemerovo Region, Russia) Revealed Predominance of Thermophilic Members of the Phyla Deinococcus-thermus, Aquificae, and Firmicutes.</title>
        <authorList>
            <person name="Kadnikov V."/>
            <person name="Mardanov A.V."/>
            <person name="Beletsky A.V."/>
            <person name="Karnachuk O.V."/>
            <person name="Ravin N.V."/>
        </authorList>
    </citation>
    <scope>NUCLEOTIDE SEQUENCE</scope>
    <source>
        <strain evidence="2">RBS10-49</strain>
    </source>
</reference>
<dbReference type="RefSeq" id="WP_066203492.1">
    <property type="nucleotide sequence ID" value="NZ_CBCSAS010000006.1"/>
</dbReference>
<dbReference type="EMBL" id="JAHHQF010000043">
    <property type="protein sequence ID" value="MBT9281776.1"/>
    <property type="molecule type" value="Genomic_DNA"/>
</dbReference>
<evidence type="ECO:0000256" key="1">
    <source>
        <dbReference type="SAM" id="Phobius"/>
    </source>
</evidence>
<reference evidence="3 5" key="1">
    <citation type="submission" date="2015-09" db="EMBL/GenBank/DDBJ databases">
        <title>Draft genome sequence of Hydrogenibacillus schlegelii DSM 2000.</title>
        <authorList>
            <person name="Hemp J."/>
        </authorList>
    </citation>
    <scope>NUCLEOTIDE SEQUENCE [LARGE SCALE GENOMIC DNA]</scope>
    <source>
        <strain evidence="3 5">MA 48</strain>
    </source>
</reference>
<proteinExistence type="predicted"/>
<dbReference type="EMBL" id="JXBB01000063">
    <property type="protein sequence ID" value="OAR03321.1"/>
    <property type="molecule type" value="Genomic_DNA"/>
</dbReference>
<dbReference type="Proteomes" id="UP000243024">
    <property type="component" value="Unassembled WGS sequence"/>
</dbReference>
<dbReference type="Proteomes" id="UP000244180">
    <property type="component" value="Unassembled WGS sequence"/>
</dbReference>
<feature type="transmembrane region" description="Helical" evidence="1">
    <location>
        <begin position="6"/>
        <end position="28"/>
    </location>
</feature>
<name>A0A179INY0_HYDSH</name>
<dbReference type="Proteomes" id="UP000748108">
    <property type="component" value="Unassembled WGS sequence"/>
</dbReference>
<dbReference type="OrthoDB" id="2381692at2"/>
<dbReference type="AlphaFoldDB" id="A0A179INY0"/>
<feature type="transmembrane region" description="Helical" evidence="1">
    <location>
        <begin position="80"/>
        <end position="100"/>
    </location>
</feature>
<keyword evidence="5" id="KW-1185">Reference proteome</keyword>
<dbReference type="Pfam" id="PF14034">
    <property type="entry name" value="Spore_YtrH"/>
    <property type="match status" value="1"/>
</dbReference>
<evidence type="ECO:0000313" key="4">
    <source>
        <dbReference type="EMBL" id="PTQ53875.1"/>
    </source>
</evidence>
<evidence type="ECO:0000313" key="3">
    <source>
        <dbReference type="EMBL" id="OAR03321.1"/>
    </source>
</evidence>
<keyword evidence="1" id="KW-0472">Membrane</keyword>
<gene>
    <name evidence="4" type="ORF">HSCHL_1249</name>
    <name evidence="2" type="ORF">KM312_03830</name>
    <name evidence="3" type="ORF">SA87_03970</name>
</gene>
<reference evidence="4 6" key="2">
    <citation type="submission" date="2017-08" db="EMBL/GenBank/DDBJ databases">
        <title>Burning lignite coal seam in the remote Altai Mountains harbors a hydrogen-driven thermophilic microbial community.</title>
        <authorList>
            <person name="Kadnikov V.V."/>
            <person name="Mardanov A.V."/>
            <person name="Ivasenko D."/>
            <person name="Beletsky A.V."/>
            <person name="Karnachuk O.V."/>
            <person name="Ravin N.V."/>
        </authorList>
    </citation>
    <scope>NUCLEOTIDE SEQUENCE [LARGE SCALE GENOMIC DNA]</scope>
    <source>
        <strain evidence="4">AL33</strain>
    </source>
</reference>
<evidence type="ECO:0000313" key="5">
    <source>
        <dbReference type="Proteomes" id="UP000243024"/>
    </source>
</evidence>
<feature type="transmembrane region" description="Helical" evidence="1">
    <location>
        <begin position="40"/>
        <end position="60"/>
    </location>
</feature>
<sequence length="103" mass="10683">MSRLITVFFIAFGITLGGSLFAGLAGVLTRQAPFELMKEVAGELKLWAVIAAIGGAFTALRGIEEGFLGGQPSSLVKQLFYLASALLGAQAAAALLLAAVDRR</sequence>
<keyword evidence="1" id="KW-0812">Transmembrane</keyword>
<evidence type="ECO:0000313" key="6">
    <source>
        <dbReference type="Proteomes" id="UP000244180"/>
    </source>
</evidence>
<dbReference type="InterPro" id="IPR025689">
    <property type="entry name" value="Spore_YtrH"/>
</dbReference>